<reference evidence="2 3" key="1">
    <citation type="submission" date="2019-01" db="EMBL/GenBank/DDBJ databases">
        <authorList>
            <person name="Alioto T."/>
            <person name="Alioto T."/>
        </authorList>
    </citation>
    <scope>NUCLEOTIDE SEQUENCE [LARGE SCALE GENOMIC DNA]</scope>
</reference>
<feature type="non-terminal residue" evidence="2">
    <location>
        <position position="78"/>
    </location>
</feature>
<evidence type="ECO:0000256" key="1">
    <source>
        <dbReference type="SAM" id="MobiDB-lite"/>
    </source>
</evidence>
<protein>
    <submittedName>
        <fullName evidence="2">Uncharacterized protein</fullName>
    </submittedName>
</protein>
<keyword evidence="3" id="KW-1185">Reference proteome</keyword>
<feature type="region of interest" description="Disordered" evidence="1">
    <location>
        <begin position="49"/>
        <end position="78"/>
    </location>
</feature>
<dbReference type="AlphaFoldDB" id="A0A485MGH1"/>
<sequence>MPLIYPGLPPGAWPAWPHPLPAPGRARAAPRSVPCVRVPAKPAGRWIPECPGRGLRSGHRAGVASGEHPGRRRTPAND</sequence>
<dbReference type="EMBL" id="CAAGRJ010002006">
    <property type="protein sequence ID" value="VFV19895.1"/>
    <property type="molecule type" value="Genomic_DNA"/>
</dbReference>
<gene>
    <name evidence="2" type="ORF">LYPA_23C009524</name>
</gene>
<evidence type="ECO:0000313" key="2">
    <source>
        <dbReference type="EMBL" id="VFV19895.1"/>
    </source>
</evidence>
<proteinExistence type="predicted"/>
<evidence type="ECO:0000313" key="3">
    <source>
        <dbReference type="Proteomes" id="UP000386466"/>
    </source>
</evidence>
<name>A0A485MGH1_LYNPA</name>
<organism evidence="2 3">
    <name type="scientific">Lynx pardinus</name>
    <name type="common">Iberian lynx</name>
    <name type="synonym">Felis pardina</name>
    <dbReference type="NCBI Taxonomy" id="191816"/>
    <lineage>
        <taxon>Eukaryota</taxon>
        <taxon>Metazoa</taxon>
        <taxon>Chordata</taxon>
        <taxon>Craniata</taxon>
        <taxon>Vertebrata</taxon>
        <taxon>Euteleostomi</taxon>
        <taxon>Mammalia</taxon>
        <taxon>Eutheria</taxon>
        <taxon>Laurasiatheria</taxon>
        <taxon>Carnivora</taxon>
        <taxon>Feliformia</taxon>
        <taxon>Felidae</taxon>
        <taxon>Felinae</taxon>
        <taxon>Lynx</taxon>
    </lineage>
</organism>
<accession>A0A485MGH1</accession>
<dbReference type="Proteomes" id="UP000386466">
    <property type="component" value="Unassembled WGS sequence"/>
</dbReference>